<comment type="caution">
    <text evidence="1">The sequence shown here is derived from an EMBL/GenBank/DDBJ whole genome shotgun (WGS) entry which is preliminary data.</text>
</comment>
<evidence type="ECO:0000313" key="1">
    <source>
        <dbReference type="EMBL" id="MFD2799937.1"/>
    </source>
</evidence>
<protein>
    <submittedName>
        <fullName evidence="1">DUF3515 domain-containing protein</fullName>
    </submittedName>
</protein>
<accession>A0ABW5W806</accession>
<reference evidence="2" key="1">
    <citation type="journal article" date="2019" name="Int. J. Syst. Evol. Microbiol.">
        <title>The Global Catalogue of Microorganisms (GCM) 10K type strain sequencing project: providing services to taxonomists for standard genome sequencing and annotation.</title>
        <authorList>
            <consortium name="The Broad Institute Genomics Platform"/>
            <consortium name="The Broad Institute Genome Sequencing Center for Infectious Disease"/>
            <person name="Wu L."/>
            <person name="Ma J."/>
        </authorList>
    </citation>
    <scope>NUCLEOTIDE SEQUENCE [LARGE SCALE GENOMIC DNA]</scope>
    <source>
        <strain evidence="2">IBRC-M 10906</strain>
    </source>
</reference>
<name>A0ABW5W806_9PSEU</name>
<gene>
    <name evidence="1" type="ORF">ACFS2C_11090</name>
</gene>
<dbReference type="Pfam" id="PF12028">
    <property type="entry name" value="DUF3515"/>
    <property type="match status" value="1"/>
</dbReference>
<sequence length="178" mass="18193">MTETGAPPRALIVAAAVVALALAAVAGVLGVLSRGADEPAGDGPLPLVSIPAPQAGSPQCRDLVAAAPTELESSGDRLGRRELAKPAPPAAIAWGQDSPVVLRCGLERPPELTRTSSLRQINGVRWLQVPGDGSATWYVVDRDVYVALTVPAGTGTGPLQQISDTVAGALRPVPLRFG</sequence>
<keyword evidence="2" id="KW-1185">Reference proteome</keyword>
<dbReference type="RefSeq" id="WP_377384774.1">
    <property type="nucleotide sequence ID" value="NZ_JBHSAN010000004.1"/>
</dbReference>
<dbReference type="Proteomes" id="UP001597478">
    <property type="component" value="Unassembled WGS sequence"/>
</dbReference>
<dbReference type="EMBL" id="JBHUOF010000013">
    <property type="protein sequence ID" value="MFD2799937.1"/>
    <property type="molecule type" value="Genomic_DNA"/>
</dbReference>
<organism evidence="1 2">
    <name type="scientific">Prauserella oleivorans</name>
    <dbReference type="NCBI Taxonomy" id="1478153"/>
    <lineage>
        <taxon>Bacteria</taxon>
        <taxon>Bacillati</taxon>
        <taxon>Actinomycetota</taxon>
        <taxon>Actinomycetes</taxon>
        <taxon>Pseudonocardiales</taxon>
        <taxon>Pseudonocardiaceae</taxon>
        <taxon>Prauserella</taxon>
    </lineage>
</organism>
<proteinExistence type="predicted"/>
<evidence type="ECO:0000313" key="2">
    <source>
        <dbReference type="Proteomes" id="UP001597478"/>
    </source>
</evidence>
<dbReference type="InterPro" id="IPR021903">
    <property type="entry name" value="DUF3515"/>
</dbReference>